<feature type="transmembrane region" description="Helical" evidence="7">
    <location>
        <begin position="163"/>
        <end position="185"/>
    </location>
</feature>
<dbReference type="PANTHER" id="PTHR23501:SF193">
    <property type="entry name" value="MULTIDRUG TRANSPORTER, PUTATIVE (AFU_ORTHOLOGUE AFUA_8G00940)-RELATED"/>
    <property type="match status" value="1"/>
</dbReference>
<proteinExistence type="inferred from homology"/>
<dbReference type="CDD" id="cd17502">
    <property type="entry name" value="MFS_Azr1_MDR_like"/>
    <property type="match status" value="1"/>
</dbReference>
<sequence>MTNEYRTSQSSTSSQLVIKQEENERQVASPMPPLASKEPNKDRGEVPEYVSGMRLYVILINITLVLFLIMVDQTIVVTVNQPPPRDFPLLISNRRFLELQTHSTLLRTLAESSVNAPPLRAAMQPLYGKIYQYYASKQTFLTALAIFELGSLVSALAKSSAMLIIGRAVSGLGGSGLITGLLSILAASAPLEQRPKYLGFMMGVASLGLVLGPVLGGLLTQHASWRWCFWLNLPIGGITGTALSLIHIPDSKLISTTRATLKEQVQRLDLPGFVLFSPATIMLLLALNWGGVEYSWSSPTIIGLFCGFAGACIVFLIWEFRQGKKAMIPLDMLKNPVMISASLVCVFSQGSLFLVTYYLPIWFQAVKDVNPTMGGVYYLPSVGSQVVGSMLSGALTSRLGYPTPFAIVGCALAAIASGLLSTLQPSSSTGIWVGYQLISGFSRGMAAQQPLTAIQAIIHRDQIPIGNSWLMFCQLLGSSVCVSLGQTIFSSQLSVALKQFAPEVDAAAVFAVGATSFRTVVTPAQVPSVVKAYSQAITTVFYLGIGASSMGFVTSWGMGWNSLKPKKVNEETASEPVGDAKV</sequence>
<comment type="subcellular location">
    <subcellularLocation>
        <location evidence="1">Membrane</location>
        <topology evidence="1">Multi-pass membrane protein</topology>
    </subcellularLocation>
</comment>
<feature type="domain" description="Major facilitator superfamily (MFS) profile" evidence="8">
    <location>
        <begin position="58"/>
        <end position="563"/>
    </location>
</feature>
<dbReference type="PANTHER" id="PTHR23501">
    <property type="entry name" value="MAJOR FACILITATOR SUPERFAMILY"/>
    <property type="match status" value="1"/>
</dbReference>
<evidence type="ECO:0000256" key="4">
    <source>
        <dbReference type="ARBA" id="ARBA00022989"/>
    </source>
</evidence>
<name>A0A3D8SQ65_9HELO</name>
<feature type="compositionally biased region" description="Polar residues" evidence="6">
    <location>
        <begin position="1"/>
        <end position="17"/>
    </location>
</feature>
<evidence type="ECO:0000256" key="7">
    <source>
        <dbReference type="SAM" id="Phobius"/>
    </source>
</evidence>
<comment type="caution">
    <text evidence="9">The sequence shown here is derived from an EMBL/GenBank/DDBJ whole genome shotgun (WGS) entry which is preliminary data.</text>
</comment>
<dbReference type="OrthoDB" id="10021397at2759"/>
<evidence type="ECO:0000256" key="2">
    <source>
        <dbReference type="ARBA" id="ARBA00007520"/>
    </source>
</evidence>
<feature type="transmembrane region" description="Helical" evidence="7">
    <location>
        <begin position="53"/>
        <end position="71"/>
    </location>
</feature>
<dbReference type="PROSITE" id="PS50850">
    <property type="entry name" value="MFS"/>
    <property type="match status" value="1"/>
</dbReference>
<evidence type="ECO:0000256" key="3">
    <source>
        <dbReference type="ARBA" id="ARBA00022692"/>
    </source>
</evidence>
<feature type="transmembrane region" description="Helical" evidence="7">
    <location>
        <begin position="339"/>
        <end position="363"/>
    </location>
</feature>
<feature type="transmembrane region" description="Helical" evidence="7">
    <location>
        <begin position="399"/>
        <end position="420"/>
    </location>
</feature>
<evidence type="ECO:0000313" key="10">
    <source>
        <dbReference type="Proteomes" id="UP000256328"/>
    </source>
</evidence>
<comment type="similarity">
    <text evidence="2">Belongs to the major facilitator superfamily. TCR/Tet family.</text>
</comment>
<dbReference type="GO" id="GO:0005886">
    <property type="term" value="C:plasma membrane"/>
    <property type="evidence" value="ECO:0007669"/>
    <property type="project" value="TreeGrafter"/>
</dbReference>
<dbReference type="GO" id="GO:0022857">
    <property type="term" value="F:transmembrane transporter activity"/>
    <property type="evidence" value="ECO:0007669"/>
    <property type="project" value="InterPro"/>
</dbReference>
<evidence type="ECO:0000256" key="1">
    <source>
        <dbReference type="ARBA" id="ARBA00004141"/>
    </source>
</evidence>
<reference evidence="9 10" key="1">
    <citation type="journal article" date="2018" name="IMA Fungus">
        <title>IMA Genome-F 9: Draft genome sequence of Annulohypoxylon stygium, Aspergillus mulundensis, Berkeleyomyces basicola (syn. Thielaviopsis basicola), Ceratocystis smalleyi, two Cercospora beticola strains, Coleophoma cylindrospora, Fusarium fracticaudum, Phialophora cf. hyalina, and Morchella septimelata.</title>
        <authorList>
            <person name="Wingfield B.D."/>
            <person name="Bills G.F."/>
            <person name="Dong Y."/>
            <person name="Huang W."/>
            <person name="Nel W.J."/>
            <person name="Swalarsk-Parry B.S."/>
            <person name="Vaghefi N."/>
            <person name="Wilken P.M."/>
            <person name="An Z."/>
            <person name="de Beer Z.W."/>
            <person name="De Vos L."/>
            <person name="Chen L."/>
            <person name="Duong T.A."/>
            <person name="Gao Y."/>
            <person name="Hammerbacher A."/>
            <person name="Kikkert J.R."/>
            <person name="Li Y."/>
            <person name="Li H."/>
            <person name="Li K."/>
            <person name="Li Q."/>
            <person name="Liu X."/>
            <person name="Ma X."/>
            <person name="Naidoo K."/>
            <person name="Pethybridge S.J."/>
            <person name="Sun J."/>
            <person name="Steenkamp E.T."/>
            <person name="van der Nest M.A."/>
            <person name="van Wyk S."/>
            <person name="Wingfield M.J."/>
            <person name="Xiong C."/>
            <person name="Yue Q."/>
            <person name="Zhang X."/>
        </authorList>
    </citation>
    <scope>NUCLEOTIDE SEQUENCE [LARGE SCALE GENOMIC DNA]</scope>
    <source>
        <strain evidence="9 10">BP5796</strain>
    </source>
</reference>
<feature type="transmembrane region" description="Helical" evidence="7">
    <location>
        <begin position="296"/>
        <end position="318"/>
    </location>
</feature>
<evidence type="ECO:0000259" key="8">
    <source>
        <dbReference type="PROSITE" id="PS50850"/>
    </source>
</evidence>
<dbReference type="SUPFAM" id="SSF103473">
    <property type="entry name" value="MFS general substrate transporter"/>
    <property type="match status" value="2"/>
</dbReference>
<organism evidence="9 10">
    <name type="scientific">Coleophoma crateriformis</name>
    <dbReference type="NCBI Taxonomy" id="565419"/>
    <lineage>
        <taxon>Eukaryota</taxon>
        <taxon>Fungi</taxon>
        <taxon>Dikarya</taxon>
        <taxon>Ascomycota</taxon>
        <taxon>Pezizomycotina</taxon>
        <taxon>Leotiomycetes</taxon>
        <taxon>Helotiales</taxon>
        <taxon>Dermateaceae</taxon>
        <taxon>Coleophoma</taxon>
    </lineage>
</organism>
<dbReference type="Proteomes" id="UP000256328">
    <property type="component" value="Unassembled WGS sequence"/>
</dbReference>
<evidence type="ECO:0000256" key="5">
    <source>
        <dbReference type="ARBA" id="ARBA00023136"/>
    </source>
</evidence>
<evidence type="ECO:0000256" key="6">
    <source>
        <dbReference type="SAM" id="MobiDB-lite"/>
    </source>
</evidence>
<keyword evidence="3 7" id="KW-0812">Transmembrane</keyword>
<dbReference type="Gene3D" id="1.20.1720.10">
    <property type="entry name" value="Multidrug resistance protein D"/>
    <property type="match status" value="1"/>
</dbReference>
<dbReference type="AlphaFoldDB" id="A0A3D8SQ65"/>
<feature type="region of interest" description="Disordered" evidence="6">
    <location>
        <begin position="1"/>
        <end position="43"/>
    </location>
</feature>
<keyword evidence="4 7" id="KW-1133">Transmembrane helix</keyword>
<feature type="transmembrane region" description="Helical" evidence="7">
    <location>
        <begin position="229"/>
        <end position="249"/>
    </location>
</feature>
<dbReference type="EMBL" id="PDLN01000004">
    <property type="protein sequence ID" value="RDW87938.1"/>
    <property type="molecule type" value="Genomic_DNA"/>
</dbReference>
<dbReference type="Pfam" id="PF07690">
    <property type="entry name" value="MFS_1"/>
    <property type="match status" value="1"/>
</dbReference>
<feature type="transmembrane region" description="Helical" evidence="7">
    <location>
        <begin position="270"/>
        <end position="290"/>
    </location>
</feature>
<gene>
    <name evidence="9" type="ORF">BP5796_03632</name>
</gene>
<dbReference type="Gene3D" id="1.20.1250.20">
    <property type="entry name" value="MFS general substrate transporter like domains"/>
    <property type="match status" value="1"/>
</dbReference>
<keyword evidence="5 7" id="KW-0472">Membrane</keyword>
<feature type="transmembrane region" description="Helical" evidence="7">
    <location>
        <begin position="536"/>
        <end position="557"/>
    </location>
</feature>
<accession>A0A3D8SQ65</accession>
<feature type="transmembrane region" description="Helical" evidence="7">
    <location>
        <begin position="197"/>
        <end position="217"/>
    </location>
</feature>
<evidence type="ECO:0000313" key="9">
    <source>
        <dbReference type="EMBL" id="RDW87938.1"/>
    </source>
</evidence>
<dbReference type="InterPro" id="IPR020846">
    <property type="entry name" value="MFS_dom"/>
</dbReference>
<dbReference type="InterPro" id="IPR011701">
    <property type="entry name" value="MFS"/>
</dbReference>
<dbReference type="InterPro" id="IPR036259">
    <property type="entry name" value="MFS_trans_sf"/>
</dbReference>
<dbReference type="FunFam" id="1.20.1250.20:FF:000196">
    <property type="entry name" value="MFS toxin efflux pump (AflT)"/>
    <property type="match status" value="1"/>
</dbReference>
<keyword evidence="10" id="KW-1185">Reference proteome</keyword>
<protein>
    <recommendedName>
        <fullName evidence="8">Major facilitator superfamily (MFS) profile domain-containing protein</fullName>
    </recommendedName>
</protein>